<name>A0ABP1RV94_9HEXA</name>
<dbReference type="EMBL" id="CAXLJM020000111">
    <property type="protein sequence ID" value="CAL8136720.1"/>
    <property type="molecule type" value="Genomic_DNA"/>
</dbReference>
<dbReference type="Pfam" id="PF02336">
    <property type="entry name" value="Denso_VP4"/>
    <property type="match status" value="1"/>
</dbReference>
<dbReference type="InterPro" id="IPR003433">
    <property type="entry name" value="Capsid_VP4_densovirus"/>
</dbReference>
<feature type="domain" description="Phospholipase A2-like" evidence="2">
    <location>
        <begin position="120"/>
        <end position="158"/>
    </location>
</feature>
<proteinExistence type="predicted"/>
<gene>
    <name evidence="3" type="ORF">ODALV1_LOCUS26581</name>
</gene>
<reference evidence="3 4" key="1">
    <citation type="submission" date="2024-08" db="EMBL/GenBank/DDBJ databases">
        <authorList>
            <person name="Cucini C."/>
            <person name="Frati F."/>
        </authorList>
    </citation>
    <scope>NUCLEOTIDE SEQUENCE [LARGE SCALE GENOMIC DNA]</scope>
</reference>
<organism evidence="3 4">
    <name type="scientific">Orchesella dallaii</name>
    <dbReference type="NCBI Taxonomy" id="48710"/>
    <lineage>
        <taxon>Eukaryota</taxon>
        <taxon>Metazoa</taxon>
        <taxon>Ecdysozoa</taxon>
        <taxon>Arthropoda</taxon>
        <taxon>Hexapoda</taxon>
        <taxon>Collembola</taxon>
        <taxon>Entomobryomorpha</taxon>
        <taxon>Entomobryoidea</taxon>
        <taxon>Orchesellidae</taxon>
        <taxon>Orchesellinae</taxon>
        <taxon>Orchesella</taxon>
    </lineage>
</organism>
<evidence type="ECO:0000313" key="4">
    <source>
        <dbReference type="Proteomes" id="UP001642540"/>
    </source>
</evidence>
<dbReference type="Pfam" id="PF08398">
    <property type="entry name" value="Phospholip_A2_4"/>
    <property type="match status" value="1"/>
</dbReference>
<feature type="region of interest" description="Disordered" evidence="1">
    <location>
        <begin position="184"/>
        <end position="258"/>
    </location>
</feature>
<comment type="caution">
    <text evidence="3">The sequence shown here is derived from an EMBL/GenBank/DDBJ whole genome shotgun (WGS) entry which is preliminary data.</text>
</comment>
<evidence type="ECO:0000256" key="1">
    <source>
        <dbReference type="SAM" id="MobiDB-lite"/>
    </source>
</evidence>
<evidence type="ECO:0000259" key="2">
    <source>
        <dbReference type="Pfam" id="PF08398"/>
    </source>
</evidence>
<dbReference type="SUPFAM" id="SSF88645">
    <property type="entry name" value="ssDNA viruses"/>
    <property type="match status" value="1"/>
</dbReference>
<accession>A0ABP1RV94</accession>
<dbReference type="Proteomes" id="UP001642540">
    <property type="component" value="Unassembled WGS sequence"/>
</dbReference>
<dbReference type="InterPro" id="IPR016184">
    <property type="entry name" value="Capsid/spike_ssDNA_virus"/>
</dbReference>
<protein>
    <recommendedName>
        <fullName evidence="2">Phospholipase A2-like domain-containing protein</fullName>
    </recommendedName>
</protein>
<sequence>MATSVHIPEYELEEWRDEILRGTLSESRQKQFFSQLDSRPIQETAIDIDESEYSPLLTSSDATGLSIGSSSSVISSLSASAGVIGVGAEAAATTALYAPPIVIGAVAVGVAVKGVIDYKQAHYPGHNYLGPGTKLESAGEPVDSDDKIAKAHDIARHCFFCRRLPSNRQHNTILAANRAWKRIRPASSSSSSEESEGTEEQQQVTNKRSRADDTSALPSLSAESEMSSGTGTAAAETPLPSGSKRTAPPEIKKLNNAAGLGGGTVIDGVYKIKRPSTYSNHIERTWVKQHKFLTYGYSPFYKNNWNSSAKEIQHSLTTSLCQVPVHDLALYMDYSEIGQLKPGEYAKRCQVTVIQRNVRVAFETNSTTSALATLNQNKNGVFAIGLLNQPWGCNVQYTSSATKPMEPTAIKRPIKHNDWMKLFYGHNDWKTTSPSMYYPPHHIGIPVQPPNYYCMCMTDVISAAISATPCKPRVGWPQLTSFLNQFEASDAVGLPICNYSYEFDKAPLQSSNAYIETTRFVGTGPSITDGPHMYIGNNSCDTVKLEVNQNTSDWKYGKVTLKKTAHYNKTPFTSSSKTNIEDMPIEKSQFVTKGLTGTVGCRVQPSLHIGVMPVPSLTTNIAANVTKWTDVQSYFDLECVLITGYDERVEYNTQSTCSEKLHDVWYMPDVSNTDEENLWPAYNSGCIGGIHPYMYTSAPYSASVSEIMQESDDEDEDQEMFIHVATQALQTL</sequence>
<evidence type="ECO:0000313" key="3">
    <source>
        <dbReference type="EMBL" id="CAL8136720.1"/>
    </source>
</evidence>
<feature type="compositionally biased region" description="Polar residues" evidence="1">
    <location>
        <begin position="216"/>
        <end position="231"/>
    </location>
</feature>
<dbReference type="InterPro" id="IPR013607">
    <property type="entry name" value="Phospholipase_A2-like"/>
</dbReference>
<keyword evidence="4" id="KW-1185">Reference proteome</keyword>